<reference evidence="2" key="2">
    <citation type="submission" date="2022-08" db="UniProtKB">
        <authorList>
            <consortium name="EnsemblMetazoa"/>
        </authorList>
    </citation>
    <scope>IDENTIFICATION</scope>
    <source>
        <strain evidence="2">STECLA/ALBI9_A</strain>
    </source>
</reference>
<dbReference type="GO" id="GO:0005634">
    <property type="term" value="C:nucleus"/>
    <property type="evidence" value="ECO:0007669"/>
    <property type="project" value="TreeGrafter"/>
</dbReference>
<dbReference type="STRING" id="7167.A0A182FG21"/>
<dbReference type="VEuPathDB" id="VectorBase:AALB005463"/>
<dbReference type="InterPro" id="IPR005062">
    <property type="entry name" value="SAC3/GANP/THP3_conserved"/>
</dbReference>
<accession>A0A182FG21</accession>
<sequence length="363" mass="42334">MEQFTKGTCEEMCPKSEIDLRIRERMVHFFEMDPDAGRPGVPDRYRMVTEFTRSAAGMRQPKPSEIRTPKALRSTVHYLLTFVLPDERRPYHQRYEFIFDRLRAVRQEMVIQNLPADEVVPILEPIVRFLCYSAYRLCESPVSEYDPKICGQHLQECLKKVLRCYEEESCSNTRSNRVEMERLYLSFNIGNQEATQWAIDRYGGLDPALTLHLAAQLDCLRGNYYAAMQRIARFAPLEAAIASLQLPVFRRKLLQQFSIAYQSRLLTVPLEWLQSLLCYEGRERTHLEDDCRYYNLVPIVVAANGNPPDSWEEEPQEPPRWAVKFEKQKFDAQRSVIQPRRLPSIDRQLDGCGNLSGFLLNIA</sequence>
<dbReference type="PANTHER" id="PTHR12436">
    <property type="entry name" value="80 KDA MCM3-ASSOCIATED PROTEIN"/>
    <property type="match status" value="1"/>
</dbReference>
<keyword evidence="3" id="KW-1185">Reference proteome</keyword>
<organism evidence="2 3">
    <name type="scientific">Anopheles albimanus</name>
    <name type="common">New world malaria mosquito</name>
    <dbReference type="NCBI Taxonomy" id="7167"/>
    <lineage>
        <taxon>Eukaryota</taxon>
        <taxon>Metazoa</taxon>
        <taxon>Ecdysozoa</taxon>
        <taxon>Arthropoda</taxon>
        <taxon>Hexapoda</taxon>
        <taxon>Insecta</taxon>
        <taxon>Pterygota</taxon>
        <taxon>Neoptera</taxon>
        <taxon>Endopterygota</taxon>
        <taxon>Diptera</taxon>
        <taxon>Nematocera</taxon>
        <taxon>Culicoidea</taxon>
        <taxon>Culicidae</taxon>
        <taxon>Anophelinae</taxon>
        <taxon>Anopheles</taxon>
    </lineage>
</organism>
<dbReference type="GO" id="GO:0005819">
    <property type="term" value="C:spindle"/>
    <property type="evidence" value="ECO:0007669"/>
    <property type="project" value="TreeGrafter"/>
</dbReference>
<protein>
    <recommendedName>
        <fullName evidence="1">SAC3/GANP/THP3 conserved domain-containing protein</fullName>
    </recommendedName>
</protein>
<evidence type="ECO:0000259" key="1">
    <source>
        <dbReference type="Pfam" id="PF03399"/>
    </source>
</evidence>
<evidence type="ECO:0000313" key="3">
    <source>
        <dbReference type="Proteomes" id="UP000069272"/>
    </source>
</evidence>
<feature type="domain" description="SAC3/GANP/THP3 conserved" evidence="1">
    <location>
        <begin position="12"/>
        <end position="296"/>
    </location>
</feature>
<dbReference type="AlphaFoldDB" id="A0A182FG21"/>
<dbReference type="GO" id="GO:0005813">
    <property type="term" value="C:centrosome"/>
    <property type="evidence" value="ECO:0007669"/>
    <property type="project" value="TreeGrafter"/>
</dbReference>
<dbReference type="Proteomes" id="UP000069272">
    <property type="component" value="Chromosome 3L"/>
</dbReference>
<dbReference type="InterPro" id="IPR045107">
    <property type="entry name" value="SAC3/GANP/THP3"/>
</dbReference>
<dbReference type="Gene3D" id="1.25.40.990">
    <property type="match status" value="1"/>
</dbReference>
<dbReference type="VEuPathDB" id="VectorBase:AALB20_032538"/>
<evidence type="ECO:0000313" key="2">
    <source>
        <dbReference type="EnsemblMetazoa" id="AALB005463-PA"/>
    </source>
</evidence>
<dbReference type="PANTHER" id="PTHR12436:SF38">
    <property type="entry name" value="SAC3 DOMAIN-CONTAINING PROTEIN 1"/>
    <property type="match status" value="1"/>
</dbReference>
<dbReference type="GO" id="GO:0051298">
    <property type="term" value="P:centrosome duplication"/>
    <property type="evidence" value="ECO:0007669"/>
    <property type="project" value="TreeGrafter"/>
</dbReference>
<reference evidence="2 3" key="1">
    <citation type="journal article" date="2017" name="G3 (Bethesda)">
        <title>The Physical Genome Mapping of Anopheles albimanus Corrected Scaffold Misassemblies and Identified Interarm Rearrangements in Genus Anopheles.</title>
        <authorList>
            <person name="Artemov G.N."/>
            <person name="Peery A.N."/>
            <person name="Jiang X."/>
            <person name="Tu Z."/>
            <person name="Stegniy V.N."/>
            <person name="Sharakhova M.V."/>
            <person name="Sharakhov I.V."/>
        </authorList>
    </citation>
    <scope>NUCLEOTIDE SEQUENCE [LARGE SCALE GENOMIC DNA]</scope>
    <source>
        <strain evidence="2 3">ALBI9_A</strain>
    </source>
</reference>
<dbReference type="EnsemblMetazoa" id="AALB005463-RA">
    <property type="protein sequence ID" value="AALB005463-PA"/>
    <property type="gene ID" value="AALB005463"/>
</dbReference>
<dbReference type="Pfam" id="PF03399">
    <property type="entry name" value="SAC3_GANP"/>
    <property type="match status" value="1"/>
</dbReference>
<proteinExistence type="predicted"/>
<name>A0A182FG21_ANOAL</name>
<dbReference type="GO" id="GO:0051225">
    <property type="term" value="P:spindle assembly"/>
    <property type="evidence" value="ECO:0007669"/>
    <property type="project" value="TreeGrafter"/>
</dbReference>